<dbReference type="Proteomes" id="UP000823046">
    <property type="component" value="Unassembled WGS sequence"/>
</dbReference>
<evidence type="ECO:0000256" key="1">
    <source>
        <dbReference type="PROSITE-ProRule" id="PRU00117"/>
    </source>
</evidence>
<dbReference type="InterPro" id="IPR004088">
    <property type="entry name" value="KH_dom_type_1"/>
</dbReference>
<accession>A0ABQ7JCA0</accession>
<evidence type="ECO:0000313" key="4">
    <source>
        <dbReference type="EMBL" id="KAF8821632.1"/>
    </source>
</evidence>
<feature type="domain" description="K Homology" evidence="3">
    <location>
        <begin position="427"/>
        <end position="490"/>
    </location>
</feature>
<evidence type="ECO:0000313" key="5">
    <source>
        <dbReference type="Proteomes" id="UP000823046"/>
    </source>
</evidence>
<feature type="region of interest" description="Disordered" evidence="2">
    <location>
        <begin position="89"/>
        <end position="122"/>
    </location>
</feature>
<dbReference type="SUPFAM" id="SSF54791">
    <property type="entry name" value="Eukaryotic type KH-domain (KH-domain type I)"/>
    <property type="match status" value="2"/>
</dbReference>
<keyword evidence="5" id="KW-1185">Reference proteome</keyword>
<feature type="domain" description="K Homology" evidence="3">
    <location>
        <begin position="761"/>
        <end position="827"/>
    </location>
</feature>
<evidence type="ECO:0000259" key="3">
    <source>
        <dbReference type="SMART" id="SM00322"/>
    </source>
</evidence>
<organism evidence="4 5">
    <name type="scientific">Cardiosporidium cionae</name>
    <dbReference type="NCBI Taxonomy" id="476202"/>
    <lineage>
        <taxon>Eukaryota</taxon>
        <taxon>Sar</taxon>
        <taxon>Alveolata</taxon>
        <taxon>Apicomplexa</taxon>
        <taxon>Aconoidasida</taxon>
        <taxon>Nephromycida</taxon>
        <taxon>Cardiosporidium</taxon>
    </lineage>
</organism>
<keyword evidence="1" id="KW-0694">RNA-binding</keyword>
<dbReference type="CDD" id="cd00105">
    <property type="entry name" value="KH-I"/>
    <property type="match status" value="1"/>
</dbReference>
<reference evidence="4 5" key="1">
    <citation type="journal article" date="2020" name="bioRxiv">
        <title>Metabolic contributions of an alphaproteobacterial endosymbiont in the apicomplexan Cardiosporidium cionae.</title>
        <authorList>
            <person name="Hunter E.S."/>
            <person name="Paight C.J."/>
            <person name="Lane C.E."/>
        </authorList>
    </citation>
    <scope>NUCLEOTIDE SEQUENCE [LARGE SCALE GENOMIC DNA]</scope>
    <source>
        <strain evidence="4">ESH_2018</strain>
    </source>
</reference>
<dbReference type="Gene3D" id="3.30.1370.10">
    <property type="entry name" value="K Homology domain, type 1"/>
    <property type="match status" value="1"/>
</dbReference>
<evidence type="ECO:0000256" key="2">
    <source>
        <dbReference type="SAM" id="MobiDB-lite"/>
    </source>
</evidence>
<dbReference type="PROSITE" id="PS50084">
    <property type="entry name" value="KH_TYPE_1"/>
    <property type="match status" value="1"/>
</dbReference>
<dbReference type="InterPro" id="IPR004087">
    <property type="entry name" value="KH_dom"/>
</dbReference>
<name>A0ABQ7JCA0_9APIC</name>
<protein>
    <submittedName>
        <fullName evidence="4">FUSE-binding protein 2 / KH-type splicing regulatory protein</fullName>
    </submittedName>
</protein>
<feature type="compositionally biased region" description="Basic residues" evidence="2">
    <location>
        <begin position="106"/>
        <end position="120"/>
    </location>
</feature>
<comment type="caution">
    <text evidence="4">The sequence shown here is derived from an EMBL/GenBank/DDBJ whole genome shotgun (WGS) entry which is preliminary data.</text>
</comment>
<dbReference type="SMART" id="SM00322">
    <property type="entry name" value="KH"/>
    <property type="match status" value="2"/>
</dbReference>
<gene>
    <name evidence="4" type="primary">FUBP2</name>
    <name evidence="4" type="ORF">IE077_001789</name>
</gene>
<dbReference type="EMBL" id="JADAQX010000152">
    <property type="protein sequence ID" value="KAF8821632.1"/>
    <property type="molecule type" value="Genomic_DNA"/>
</dbReference>
<sequence>MNILSSLPFSLGGNTILKGLISTSNILSLREKQEDKLEFVLSNSAKELTAIPARRTSGRHNHLAHAEMDASAQSRTIHTMDESTADDRVALDADTSDRPIASAIPSKKKVRKKNKRKKNKAYQIEEQHNVIAAVTSDSATDSGASLQRENSAFFVINLPNGRKLRLFQADPNLCGYQESIASLTNRKAILQELCDGPAEELINQQKKCRTLIAELKEEIKLLLMPNPNVSESSTPQFLAKCTRGCAFTDIPSSMSESFNYLAIDDLRNESKSNAISDDANSMHIEFESFNRMIPAVENRKTYRHFLSRLRDNLCCIEENYNRAISKARDETKKKEIIINFLELRSKLGFKETDAVNIVSVQHSLPMDASHVLFNPLYISRKLSLFFAVILSPVQVPDRMVTKQIQISVVGLNCDVKKCIDYLKIMDLSGKTKLPLCPNKIAALIGPGGSVIRRVESNYFTSIIVGVDEIILYGSAENMEKVKKHLEMVTFKQVKERLIYKGIDVPILTYLALSRFRSVEVQSIGERTDTIVQLLRKEDAGRVTIRGKKPEEVFDAKKQIQALLGSVSFFPLSAKPLSAKVFLNRLEISSLRSGKDFIVIEQNDHELFLIGSKVAVSAALPAIQNTLQQLSNEPICLHLHRIQANQIKQNKSEEIGKLDVLVLFSQIDDDHCSMELYGQKSAVEQAQKIANDFIAACAAMESISLSAELSIIVRKDRSILRRIETLNGILLSTTRKEIILIGTPEGVRAAKTSIEQWLSEETVITESLPIEKNQIPILIGREGVSIRSIKAESLIQNISIDDTKLVVKLKGTKEAVERARKLIEKLLSRGDTISSISSVNIKKVNKERKITPVVQSISSPTDIDIYNEKVFPSLIESLSR</sequence>
<dbReference type="Pfam" id="PF00013">
    <property type="entry name" value="KH_1"/>
    <property type="match status" value="2"/>
</dbReference>
<proteinExistence type="predicted"/>
<dbReference type="InterPro" id="IPR036612">
    <property type="entry name" value="KH_dom_type_1_sf"/>
</dbReference>